<accession>A0A498HGC2</accession>
<dbReference type="EMBL" id="RDQH01000343">
    <property type="protein sequence ID" value="RXH68922.1"/>
    <property type="molecule type" value="Genomic_DNA"/>
</dbReference>
<keyword evidence="2" id="KW-1185">Reference proteome</keyword>
<name>A0A498HGC2_MALDO</name>
<dbReference type="AlphaFoldDB" id="A0A498HGC2"/>
<evidence type="ECO:0000313" key="2">
    <source>
        <dbReference type="Proteomes" id="UP000290289"/>
    </source>
</evidence>
<sequence length="208" mass="24319">MKDFDGIEGRWYKCSGNVKDLLGFVWMKDFDARPILILGSRWWIGGGEFVVIRDDRWLPTPSRFWVFSPKPPDYEFSFISPNLRCWNLPLMQECIFAKHVWFVSPISLPPCTIPSSSMLEWMSLWATDLNISNFTICLMIIWAIWEARNNQLWNDILEPSDIISARCISWWLEFNKVSFPVKSNCSTPYLPYWTPSPSSFLKMNVDGA</sequence>
<dbReference type="Proteomes" id="UP000290289">
    <property type="component" value="Chromosome 17"/>
</dbReference>
<proteinExistence type="predicted"/>
<evidence type="ECO:0008006" key="3">
    <source>
        <dbReference type="Google" id="ProtNLM"/>
    </source>
</evidence>
<evidence type="ECO:0000313" key="1">
    <source>
        <dbReference type="EMBL" id="RXH68922.1"/>
    </source>
</evidence>
<protein>
    <recommendedName>
        <fullName evidence="3">Reverse transcriptase zinc-binding domain-containing protein</fullName>
    </recommendedName>
</protein>
<gene>
    <name evidence="1" type="ORF">DVH24_031255</name>
</gene>
<reference evidence="1 2" key="1">
    <citation type="submission" date="2018-10" db="EMBL/GenBank/DDBJ databases">
        <title>A high-quality apple genome assembly.</title>
        <authorList>
            <person name="Hu J."/>
        </authorList>
    </citation>
    <scope>NUCLEOTIDE SEQUENCE [LARGE SCALE GENOMIC DNA]</scope>
    <source>
        <strain evidence="2">cv. HFTH1</strain>
        <tissue evidence="1">Young leaf</tissue>
    </source>
</reference>
<comment type="caution">
    <text evidence="1">The sequence shown here is derived from an EMBL/GenBank/DDBJ whole genome shotgun (WGS) entry which is preliminary data.</text>
</comment>
<organism evidence="1 2">
    <name type="scientific">Malus domestica</name>
    <name type="common">Apple</name>
    <name type="synonym">Pyrus malus</name>
    <dbReference type="NCBI Taxonomy" id="3750"/>
    <lineage>
        <taxon>Eukaryota</taxon>
        <taxon>Viridiplantae</taxon>
        <taxon>Streptophyta</taxon>
        <taxon>Embryophyta</taxon>
        <taxon>Tracheophyta</taxon>
        <taxon>Spermatophyta</taxon>
        <taxon>Magnoliopsida</taxon>
        <taxon>eudicotyledons</taxon>
        <taxon>Gunneridae</taxon>
        <taxon>Pentapetalae</taxon>
        <taxon>rosids</taxon>
        <taxon>fabids</taxon>
        <taxon>Rosales</taxon>
        <taxon>Rosaceae</taxon>
        <taxon>Amygdaloideae</taxon>
        <taxon>Maleae</taxon>
        <taxon>Malus</taxon>
    </lineage>
</organism>